<protein>
    <recommendedName>
        <fullName evidence="3">Reverse transcriptase domain-containing protein</fullName>
    </recommendedName>
</protein>
<dbReference type="AlphaFoldDB" id="A0AAX6FQP2"/>
<evidence type="ECO:0000313" key="1">
    <source>
        <dbReference type="EMBL" id="KAJ6818724.1"/>
    </source>
</evidence>
<comment type="caution">
    <text evidence="1">The sequence shown here is derived from an EMBL/GenBank/DDBJ whole genome shotgun (WGS) entry which is preliminary data.</text>
</comment>
<accession>A0AAX6FQP2</accession>
<dbReference type="Proteomes" id="UP001140949">
    <property type="component" value="Unassembled WGS sequence"/>
</dbReference>
<evidence type="ECO:0000313" key="2">
    <source>
        <dbReference type="Proteomes" id="UP001140949"/>
    </source>
</evidence>
<reference evidence="1" key="2">
    <citation type="submission" date="2023-04" db="EMBL/GenBank/DDBJ databases">
        <authorList>
            <person name="Bruccoleri R.E."/>
            <person name="Oakeley E.J."/>
            <person name="Faust A.-M."/>
            <person name="Dessus-Babus S."/>
            <person name="Altorfer M."/>
            <person name="Burckhardt D."/>
            <person name="Oertli M."/>
            <person name="Naumann U."/>
            <person name="Petersen F."/>
            <person name="Wong J."/>
        </authorList>
    </citation>
    <scope>NUCLEOTIDE SEQUENCE</scope>
    <source>
        <strain evidence="1">GSM-AAB239-AS_SAM_17_03QT</strain>
        <tissue evidence="1">Leaf</tissue>
    </source>
</reference>
<evidence type="ECO:0008006" key="3">
    <source>
        <dbReference type="Google" id="ProtNLM"/>
    </source>
</evidence>
<reference evidence="1" key="1">
    <citation type="journal article" date="2023" name="GigaByte">
        <title>Genome assembly of the bearded iris, Iris pallida Lam.</title>
        <authorList>
            <person name="Bruccoleri R.E."/>
            <person name="Oakeley E.J."/>
            <person name="Faust A.M.E."/>
            <person name="Altorfer M."/>
            <person name="Dessus-Babus S."/>
            <person name="Burckhardt D."/>
            <person name="Oertli M."/>
            <person name="Naumann U."/>
            <person name="Petersen F."/>
            <person name="Wong J."/>
        </authorList>
    </citation>
    <scope>NUCLEOTIDE SEQUENCE</scope>
    <source>
        <strain evidence="1">GSM-AAB239-AS_SAM_17_03QT</strain>
    </source>
</reference>
<dbReference type="EMBL" id="JANAVB010026999">
    <property type="protein sequence ID" value="KAJ6818724.1"/>
    <property type="molecule type" value="Genomic_DNA"/>
</dbReference>
<organism evidence="1 2">
    <name type="scientific">Iris pallida</name>
    <name type="common">Sweet iris</name>
    <dbReference type="NCBI Taxonomy" id="29817"/>
    <lineage>
        <taxon>Eukaryota</taxon>
        <taxon>Viridiplantae</taxon>
        <taxon>Streptophyta</taxon>
        <taxon>Embryophyta</taxon>
        <taxon>Tracheophyta</taxon>
        <taxon>Spermatophyta</taxon>
        <taxon>Magnoliopsida</taxon>
        <taxon>Liliopsida</taxon>
        <taxon>Asparagales</taxon>
        <taxon>Iridaceae</taxon>
        <taxon>Iridoideae</taxon>
        <taxon>Irideae</taxon>
        <taxon>Iris</taxon>
    </lineage>
</organism>
<gene>
    <name evidence="1" type="ORF">M6B38_131755</name>
</gene>
<keyword evidence="2" id="KW-1185">Reference proteome</keyword>
<name>A0AAX6FQP2_IRIPA</name>
<sequence>MQYYMSSGCPRFSYLAFVDDVLIFVNGDKRAVVVLMALLREYEAVSGQAISPVQVRLLHRPSFPAARRRELAGAAAFLLAHPPFKYLGCPLTIGKRNMASFDPLIGRIFDRILG</sequence>
<proteinExistence type="predicted"/>